<sequence>MCNCIPRALELCFLDNAFAIQDDRNKLLTTGDLSTSKGAIVIRAAEIDLATYIKFAGSIATCFGGACDVNGIKEFFLDYLRQSQQSISDQLKSIFEPWATHFTGMRQQLDSLGPSLDAARHASQDIQSQIKTLGVPACKDQNKCAKDTLKKFNENVSKSIQLQLAINKDKDAIPRILSVISRMSDFIKRVEDAASTTPNIEGLVNLITEQKIKKLSDIVEILQVTKDLPNLVKDLHHHMPTITQFTLALNQRAQAINDSIASVVSDSWTQQADVMSDETRQNIISIQSKFRDRISPTIADIKTKMSAIQDFLSALPFNGGVPSSEVKVASYGRWSPVAMNMPCSRWATKNYEASGFKGSFGYPQFYNCLYEETIKWPNHHIPYVRIQFV</sequence>
<dbReference type="AlphaFoldDB" id="A0A1V6PQC6"/>
<protein>
    <submittedName>
        <fullName evidence="1">Uncharacterized protein</fullName>
    </submittedName>
</protein>
<dbReference type="EMBL" id="MDYN01000059">
    <property type="protein sequence ID" value="OQD79163.1"/>
    <property type="molecule type" value="Genomic_DNA"/>
</dbReference>
<name>A0A1V6PQC6_9EURO</name>
<organism evidence="1 2">
    <name type="scientific">Penicillium antarcticum</name>
    <dbReference type="NCBI Taxonomy" id="416450"/>
    <lineage>
        <taxon>Eukaryota</taxon>
        <taxon>Fungi</taxon>
        <taxon>Dikarya</taxon>
        <taxon>Ascomycota</taxon>
        <taxon>Pezizomycotina</taxon>
        <taxon>Eurotiomycetes</taxon>
        <taxon>Eurotiomycetidae</taxon>
        <taxon>Eurotiales</taxon>
        <taxon>Aspergillaceae</taxon>
        <taxon>Penicillium</taxon>
    </lineage>
</organism>
<comment type="caution">
    <text evidence="1">The sequence shown here is derived from an EMBL/GenBank/DDBJ whole genome shotgun (WGS) entry which is preliminary data.</text>
</comment>
<evidence type="ECO:0000313" key="2">
    <source>
        <dbReference type="Proteomes" id="UP000191672"/>
    </source>
</evidence>
<keyword evidence="2" id="KW-1185">Reference proteome</keyword>
<accession>A0A1V6PQC6</accession>
<dbReference type="Proteomes" id="UP000191672">
    <property type="component" value="Unassembled WGS sequence"/>
</dbReference>
<proteinExistence type="predicted"/>
<gene>
    <name evidence="1" type="ORF">PENANT_c059G10853</name>
</gene>
<dbReference type="STRING" id="416450.A0A1V6PQC6"/>
<reference evidence="2" key="1">
    <citation type="journal article" date="2017" name="Nat. Microbiol.">
        <title>Global analysis of biosynthetic gene clusters reveals vast potential of secondary metabolite production in Penicillium species.</title>
        <authorList>
            <person name="Nielsen J.C."/>
            <person name="Grijseels S."/>
            <person name="Prigent S."/>
            <person name="Ji B."/>
            <person name="Dainat J."/>
            <person name="Nielsen K.F."/>
            <person name="Frisvad J.C."/>
            <person name="Workman M."/>
            <person name="Nielsen J."/>
        </authorList>
    </citation>
    <scope>NUCLEOTIDE SEQUENCE [LARGE SCALE GENOMIC DNA]</scope>
    <source>
        <strain evidence="2">IBT 31811</strain>
    </source>
</reference>
<evidence type="ECO:0000313" key="1">
    <source>
        <dbReference type="EMBL" id="OQD79163.1"/>
    </source>
</evidence>